<comment type="caution">
    <text evidence="1">The sequence shown here is derived from an EMBL/GenBank/DDBJ whole genome shotgun (WGS) entry which is preliminary data.</text>
</comment>
<sequence length="191" mass="21928">MVSFVTVRGYKQLFHSHGRYSSLMCENLFFRYVFSVRTHSGAPESNDPSKNSLILGQLLRSRIQLRKEQEGTRYYHCQPSEIVGKVNKSSLRSCIILWCPFSSTTPTKNSDLTIWEPPKSQNTPMLRYISNIVLGGGDMRRHLFVTFSLFGALWEWGKNIPTPSRVVALMPAMMEPKMMVLAPIHWKNKNS</sequence>
<protein>
    <submittedName>
        <fullName evidence="1">Uncharacterized protein</fullName>
    </submittedName>
</protein>
<evidence type="ECO:0000313" key="2">
    <source>
        <dbReference type="Proteomes" id="UP001203297"/>
    </source>
</evidence>
<proteinExistence type="predicted"/>
<accession>A0AAD4QKC6</accession>
<reference evidence="1" key="1">
    <citation type="journal article" date="2022" name="New Phytol.">
        <title>Evolutionary transition to the ectomycorrhizal habit in the genomes of a hyperdiverse lineage of mushroom-forming fungi.</title>
        <authorList>
            <person name="Looney B."/>
            <person name="Miyauchi S."/>
            <person name="Morin E."/>
            <person name="Drula E."/>
            <person name="Courty P.E."/>
            <person name="Kohler A."/>
            <person name="Kuo A."/>
            <person name="LaButti K."/>
            <person name="Pangilinan J."/>
            <person name="Lipzen A."/>
            <person name="Riley R."/>
            <person name="Andreopoulos W."/>
            <person name="He G."/>
            <person name="Johnson J."/>
            <person name="Nolan M."/>
            <person name="Tritt A."/>
            <person name="Barry K.W."/>
            <person name="Grigoriev I.V."/>
            <person name="Nagy L.G."/>
            <person name="Hibbett D."/>
            <person name="Henrissat B."/>
            <person name="Matheny P.B."/>
            <person name="Labbe J."/>
            <person name="Martin F.M."/>
        </authorList>
    </citation>
    <scope>NUCLEOTIDE SEQUENCE</scope>
    <source>
        <strain evidence="1">BPL690</strain>
    </source>
</reference>
<name>A0AAD4QKC6_9AGAM</name>
<gene>
    <name evidence="1" type="ORF">B0F90DRAFT_1760306</name>
</gene>
<dbReference type="AlphaFoldDB" id="A0AAD4QKC6"/>
<dbReference type="Proteomes" id="UP001203297">
    <property type="component" value="Unassembled WGS sequence"/>
</dbReference>
<dbReference type="EMBL" id="WTXG01000087">
    <property type="protein sequence ID" value="KAI0293875.1"/>
    <property type="molecule type" value="Genomic_DNA"/>
</dbReference>
<evidence type="ECO:0000313" key="1">
    <source>
        <dbReference type="EMBL" id="KAI0293875.1"/>
    </source>
</evidence>
<keyword evidence="2" id="KW-1185">Reference proteome</keyword>
<organism evidence="1 2">
    <name type="scientific">Multifurca ochricompacta</name>
    <dbReference type="NCBI Taxonomy" id="376703"/>
    <lineage>
        <taxon>Eukaryota</taxon>
        <taxon>Fungi</taxon>
        <taxon>Dikarya</taxon>
        <taxon>Basidiomycota</taxon>
        <taxon>Agaricomycotina</taxon>
        <taxon>Agaricomycetes</taxon>
        <taxon>Russulales</taxon>
        <taxon>Russulaceae</taxon>
        <taxon>Multifurca</taxon>
    </lineage>
</organism>